<dbReference type="PANTHER" id="PTHR31286">
    <property type="entry name" value="GLYCINE-RICH CELL WALL STRUCTURAL PROTEIN 1.8-LIKE"/>
    <property type="match status" value="1"/>
</dbReference>
<name>A0A7J9JHT1_9ROSI</name>
<keyword evidence="3" id="KW-1185">Reference proteome</keyword>
<sequence>MGCGEDHIRRKITRDAMYHVLKSLWFTKEDVIFVVLKEGIILVRVFNIPFDYLDKEVAIEVGRSIGEVATIDWHAKDGGWVDYIRLGVKIDVLKPLRRAVHLVDRDGTEIICAINYERLLVFSYICSLIGHLTKKCNRKEEQIDANNQSFQYGKWLKVQIGGQTQTRGN</sequence>
<evidence type="ECO:0000313" key="3">
    <source>
        <dbReference type="Proteomes" id="UP000593575"/>
    </source>
</evidence>
<dbReference type="Pfam" id="PF14392">
    <property type="entry name" value="zf-CCHC_4"/>
    <property type="match status" value="1"/>
</dbReference>
<dbReference type="InterPro" id="IPR040256">
    <property type="entry name" value="At4g02000-like"/>
</dbReference>
<evidence type="ECO:0000313" key="2">
    <source>
        <dbReference type="EMBL" id="MBA0833972.1"/>
    </source>
</evidence>
<organism evidence="2 3">
    <name type="scientific">Gossypium armourianum</name>
    <dbReference type="NCBI Taxonomy" id="34283"/>
    <lineage>
        <taxon>Eukaryota</taxon>
        <taxon>Viridiplantae</taxon>
        <taxon>Streptophyta</taxon>
        <taxon>Embryophyta</taxon>
        <taxon>Tracheophyta</taxon>
        <taxon>Spermatophyta</taxon>
        <taxon>Magnoliopsida</taxon>
        <taxon>eudicotyledons</taxon>
        <taxon>Gunneridae</taxon>
        <taxon>Pentapetalae</taxon>
        <taxon>rosids</taxon>
        <taxon>malvids</taxon>
        <taxon>Malvales</taxon>
        <taxon>Malvaceae</taxon>
        <taxon>Malvoideae</taxon>
        <taxon>Gossypium</taxon>
    </lineage>
</organism>
<protein>
    <recommendedName>
        <fullName evidence="1">Zinc knuckle CX2CX4HX4C domain-containing protein</fullName>
    </recommendedName>
</protein>
<gene>
    <name evidence="2" type="ORF">Goarm_006376</name>
</gene>
<dbReference type="InterPro" id="IPR025836">
    <property type="entry name" value="Zn_knuckle_CX2CX4HX4C"/>
</dbReference>
<dbReference type="Proteomes" id="UP000593575">
    <property type="component" value="Unassembled WGS sequence"/>
</dbReference>
<dbReference type="EMBL" id="JABFAE010000008">
    <property type="protein sequence ID" value="MBA0833972.1"/>
    <property type="molecule type" value="Genomic_DNA"/>
</dbReference>
<proteinExistence type="predicted"/>
<feature type="domain" description="Zinc knuckle CX2CX4HX4C" evidence="1">
    <location>
        <begin position="90"/>
        <end position="137"/>
    </location>
</feature>
<dbReference type="AlphaFoldDB" id="A0A7J9JHT1"/>
<accession>A0A7J9JHT1</accession>
<reference evidence="2 3" key="1">
    <citation type="journal article" date="2019" name="Genome Biol. Evol.">
        <title>Insights into the evolution of the New World diploid cottons (Gossypium, subgenus Houzingenia) based on genome sequencing.</title>
        <authorList>
            <person name="Grover C.E."/>
            <person name="Arick M.A. 2nd"/>
            <person name="Thrash A."/>
            <person name="Conover J.L."/>
            <person name="Sanders W.S."/>
            <person name="Peterson D.G."/>
            <person name="Frelichowski J.E."/>
            <person name="Scheffler J.A."/>
            <person name="Scheffler B.E."/>
            <person name="Wendel J.F."/>
        </authorList>
    </citation>
    <scope>NUCLEOTIDE SEQUENCE [LARGE SCALE GENOMIC DNA]</scope>
    <source>
        <strain evidence="2">6</strain>
        <tissue evidence="2">Leaf</tissue>
    </source>
</reference>
<dbReference type="PANTHER" id="PTHR31286:SF178">
    <property type="entry name" value="DUF4283 DOMAIN-CONTAINING PROTEIN"/>
    <property type="match status" value="1"/>
</dbReference>
<comment type="caution">
    <text evidence="2">The sequence shown here is derived from an EMBL/GenBank/DDBJ whole genome shotgun (WGS) entry which is preliminary data.</text>
</comment>
<evidence type="ECO:0000259" key="1">
    <source>
        <dbReference type="Pfam" id="PF14392"/>
    </source>
</evidence>